<comment type="caution">
    <text evidence="2">The sequence shown here is derived from an EMBL/GenBank/DDBJ whole genome shotgun (WGS) entry which is preliminary data.</text>
</comment>
<sequence length="77" mass="8252">METLEILSLKQQYKEMYLQEADAGSPVVTREGLRARADCRGADCSSRAASRTAGALKKSRKAAELEQGGGRPVASQP</sequence>
<dbReference type="Proteomes" id="UP000326396">
    <property type="component" value="Linkage Group LG4"/>
</dbReference>
<feature type="region of interest" description="Disordered" evidence="1">
    <location>
        <begin position="48"/>
        <end position="77"/>
    </location>
</feature>
<protein>
    <submittedName>
        <fullName evidence="2">Uncharacterized protein</fullName>
    </submittedName>
</protein>
<evidence type="ECO:0000256" key="1">
    <source>
        <dbReference type="SAM" id="MobiDB-lite"/>
    </source>
</evidence>
<gene>
    <name evidence="2" type="ORF">E3N88_28939</name>
</gene>
<organism evidence="2 3">
    <name type="scientific">Mikania micrantha</name>
    <name type="common">bitter vine</name>
    <dbReference type="NCBI Taxonomy" id="192012"/>
    <lineage>
        <taxon>Eukaryota</taxon>
        <taxon>Viridiplantae</taxon>
        <taxon>Streptophyta</taxon>
        <taxon>Embryophyta</taxon>
        <taxon>Tracheophyta</taxon>
        <taxon>Spermatophyta</taxon>
        <taxon>Magnoliopsida</taxon>
        <taxon>eudicotyledons</taxon>
        <taxon>Gunneridae</taxon>
        <taxon>Pentapetalae</taxon>
        <taxon>asterids</taxon>
        <taxon>campanulids</taxon>
        <taxon>Asterales</taxon>
        <taxon>Asteraceae</taxon>
        <taxon>Asteroideae</taxon>
        <taxon>Heliantheae alliance</taxon>
        <taxon>Eupatorieae</taxon>
        <taxon>Mikania</taxon>
    </lineage>
</organism>
<dbReference type="EMBL" id="SZYD01000014">
    <property type="protein sequence ID" value="KAD4180348.1"/>
    <property type="molecule type" value="Genomic_DNA"/>
</dbReference>
<evidence type="ECO:0000313" key="3">
    <source>
        <dbReference type="Proteomes" id="UP000326396"/>
    </source>
</evidence>
<accession>A0A5N6N180</accession>
<reference evidence="2 3" key="1">
    <citation type="submission" date="2019-05" db="EMBL/GenBank/DDBJ databases">
        <title>Mikania micrantha, genome provides insights into the molecular mechanism of rapid growth.</title>
        <authorList>
            <person name="Liu B."/>
        </authorList>
    </citation>
    <scope>NUCLEOTIDE SEQUENCE [LARGE SCALE GENOMIC DNA]</scope>
    <source>
        <strain evidence="2">NLD-2019</strain>
        <tissue evidence="2">Leaf</tissue>
    </source>
</reference>
<dbReference type="AlphaFoldDB" id="A0A5N6N180"/>
<keyword evidence="3" id="KW-1185">Reference proteome</keyword>
<name>A0A5N6N180_9ASTR</name>
<proteinExistence type="predicted"/>
<evidence type="ECO:0000313" key="2">
    <source>
        <dbReference type="EMBL" id="KAD4180348.1"/>
    </source>
</evidence>